<reference evidence="1 2" key="1">
    <citation type="submission" date="2020-07" db="EMBL/GenBank/DDBJ databases">
        <title>Sequencing the genomes of 1000 actinobacteria strains.</title>
        <authorList>
            <person name="Klenk H.-P."/>
        </authorList>
    </citation>
    <scope>NUCLEOTIDE SEQUENCE [LARGE SCALE GENOMIC DNA]</scope>
    <source>
        <strain evidence="1 2">DSM 45975</strain>
    </source>
</reference>
<dbReference type="EMBL" id="JACGWZ010000007">
    <property type="protein sequence ID" value="MBA8827220.1"/>
    <property type="molecule type" value="Genomic_DNA"/>
</dbReference>
<dbReference type="AlphaFoldDB" id="A0A839E2D2"/>
<proteinExistence type="predicted"/>
<comment type="caution">
    <text evidence="1">The sequence shown here is derived from an EMBL/GenBank/DDBJ whole genome shotgun (WGS) entry which is preliminary data.</text>
</comment>
<evidence type="ECO:0000313" key="1">
    <source>
        <dbReference type="EMBL" id="MBA8827220.1"/>
    </source>
</evidence>
<sequence length="189" mass="20697">MRGVLGRFTESTASGIPRPYLEDMSPSVIGEEVRAVEVEHGCFYFGNWPQDTGSDPFEVEESASSIMAYADEGIGFFSECGDEDDVARVLLRFLDQQPEQEDDQAAYGEFVISDGDELALATLMMAPSPTIEPPFRGKAGVRVVRIPSVQQPPWVEMEGDTHPVSEDWVVEIWPSGGCFVGTTVSRAVV</sequence>
<name>A0A839E2D2_9PSEU</name>
<dbReference type="Proteomes" id="UP000569329">
    <property type="component" value="Unassembled WGS sequence"/>
</dbReference>
<evidence type="ECO:0000313" key="2">
    <source>
        <dbReference type="Proteomes" id="UP000569329"/>
    </source>
</evidence>
<accession>A0A839E2D2</accession>
<protein>
    <submittedName>
        <fullName evidence="1">Uncharacterized protein</fullName>
    </submittedName>
</protein>
<organism evidence="1 2">
    <name type="scientific">Halosaccharopolyspora lacisalsi</name>
    <dbReference type="NCBI Taxonomy" id="1000566"/>
    <lineage>
        <taxon>Bacteria</taxon>
        <taxon>Bacillati</taxon>
        <taxon>Actinomycetota</taxon>
        <taxon>Actinomycetes</taxon>
        <taxon>Pseudonocardiales</taxon>
        <taxon>Pseudonocardiaceae</taxon>
        <taxon>Halosaccharopolyspora</taxon>
    </lineage>
</organism>
<keyword evidence="2" id="KW-1185">Reference proteome</keyword>
<gene>
    <name evidence="1" type="ORF">FHX42_004604</name>
</gene>